<keyword evidence="8" id="KW-0479">Metal-binding</keyword>
<sequence>MARLQLRVLKICSGPASIRLSSIIRYNGVYISRCYISGSLFHSSRETVQKLLPSRTHQSIFNAPHSSLRMFFPHVSSTSCIHTSSSFSEEEKSVLEKAVTSLKERKQQKAIETLIDPHSSSSVSPSAAKVSQSKPPLLTRIKNEIIHYYHGFRLLGLEISIASRLLRKTLRGQSLSRRELKQFRRTAGDVFRIVPFSVFIIIPFMEFLLPVYLWLFPKALPSTFQSKSAKEERKKKELRVKLQMAKFLQDTVEDMSVSSKNPKKAEAVKNFVEFFKKIRTTGMQATTEEIITFSKLFENELTLDNLSHKQLQALCRLVLLPTIGSSAFLRFQLRVKMKRLEADDKMIQSEGVESLSVAELQAASQARGMRALGMPQQRLVSQLQQWLDLHLNKKISISFLLLSRALYLPQDVPTPEVLKATLSNLPENIVDEAEVMVASTSGETIDNKRRVDVIKQQEQMIREEEREKMERERVKLEEEIKREAVFQDPLVFPDMKEEPFISVQAQANKSFTAEEIREMNEAVVCLKGLEEEKETLREIKEDREEYCEDIADLAQECKEGEEQLAESVASRRLGRKVESMLGTIDQRLEVLEKDYVTSTSEETQGENISINIGDNSITVEQLDKALLALRGTSLKAKQRSLFSVLDEDHDGNIKLDEIAEVIEALANEDTDISQEHISEIKQLIKLESKENNNNNTYVK</sequence>
<evidence type="ECO:0000313" key="24">
    <source>
        <dbReference type="Proteomes" id="UP000007879"/>
    </source>
</evidence>
<evidence type="ECO:0000256" key="19">
    <source>
        <dbReference type="SAM" id="Coils"/>
    </source>
</evidence>
<keyword evidence="10" id="KW-0106">Calcium</keyword>
<feature type="coiled-coil region" evidence="19">
    <location>
        <begin position="526"/>
        <end position="563"/>
    </location>
</feature>
<name>A0AAN0J6T8_AMPQE</name>
<evidence type="ECO:0000256" key="4">
    <source>
        <dbReference type="ARBA" id="ARBA00022448"/>
    </source>
</evidence>
<dbReference type="PANTHER" id="PTHR14009:SF1">
    <property type="entry name" value="MITOCHONDRIAL PROTON_CALCIUM EXCHANGER PROTEIN"/>
    <property type="match status" value="1"/>
</dbReference>
<keyword evidence="4" id="KW-0813">Transport</keyword>
<evidence type="ECO:0000256" key="15">
    <source>
        <dbReference type="ARBA" id="ARBA00023128"/>
    </source>
</evidence>
<dbReference type="InterPro" id="IPR059005">
    <property type="entry name" value="LETM1_C"/>
</dbReference>
<dbReference type="InterPro" id="IPR011992">
    <property type="entry name" value="EF-hand-dom_pair"/>
</dbReference>
<keyword evidence="11" id="KW-0809">Transit peptide</keyword>
<keyword evidence="13 19" id="KW-0175">Coiled coil</keyword>
<feature type="transmembrane region" description="Helical" evidence="20">
    <location>
        <begin position="190"/>
        <end position="215"/>
    </location>
</feature>
<keyword evidence="5" id="KW-0050">Antiport</keyword>
<evidence type="ECO:0000256" key="18">
    <source>
        <dbReference type="PROSITE-ProRule" id="PRU01094"/>
    </source>
</evidence>
<keyword evidence="7 20" id="KW-0812">Transmembrane</keyword>
<protein>
    <recommendedName>
        <fullName evidence="3">Mitochondrial proton/calcium exchanger protein</fullName>
    </recommendedName>
    <alternativeName>
        <fullName evidence="17">Leucine zipper-EF-hand-containing transmembrane protein 1</fullName>
    </alternativeName>
</protein>
<keyword evidence="24" id="KW-1185">Reference proteome</keyword>
<dbReference type="PANTHER" id="PTHR14009">
    <property type="entry name" value="LEUCINE ZIPPER-EF-HAND CONTAINING TRANSMEMBRANE PROTEIN"/>
    <property type="match status" value="1"/>
</dbReference>
<evidence type="ECO:0000256" key="20">
    <source>
        <dbReference type="SAM" id="Phobius"/>
    </source>
</evidence>
<evidence type="ECO:0000256" key="7">
    <source>
        <dbReference type="ARBA" id="ARBA00022692"/>
    </source>
</evidence>
<comment type="similarity">
    <text evidence="2">Belongs to the LETM1 family.</text>
</comment>
<dbReference type="InterPro" id="IPR002048">
    <property type="entry name" value="EF_hand_dom"/>
</dbReference>
<keyword evidence="9" id="KW-0999">Mitochondrion inner membrane</keyword>
<reference evidence="24" key="1">
    <citation type="journal article" date="2010" name="Nature">
        <title>The Amphimedon queenslandica genome and the evolution of animal complexity.</title>
        <authorList>
            <person name="Srivastava M."/>
            <person name="Simakov O."/>
            <person name="Chapman J."/>
            <person name="Fahey B."/>
            <person name="Gauthier M.E."/>
            <person name="Mitros T."/>
            <person name="Richards G.S."/>
            <person name="Conaco C."/>
            <person name="Dacre M."/>
            <person name="Hellsten U."/>
            <person name="Larroux C."/>
            <person name="Putnam N.H."/>
            <person name="Stanke M."/>
            <person name="Adamska M."/>
            <person name="Darling A."/>
            <person name="Degnan S.M."/>
            <person name="Oakley T.H."/>
            <person name="Plachetzki D.C."/>
            <person name="Zhai Y."/>
            <person name="Adamski M."/>
            <person name="Calcino A."/>
            <person name="Cummins S.F."/>
            <person name="Goodstein D.M."/>
            <person name="Harris C."/>
            <person name="Jackson D.J."/>
            <person name="Leys S.P."/>
            <person name="Shu S."/>
            <person name="Woodcroft B.J."/>
            <person name="Vervoort M."/>
            <person name="Kosik K.S."/>
            <person name="Manning G."/>
            <person name="Degnan B.M."/>
            <person name="Rokhsar D.S."/>
        </authorList>
    </citation>
    <scope>NUCLEOTIDE SEQUENCE [LARGE SCALE GENOMIC DNA]</scope>
</reference>
<dbReference type="PROSITE" id="PS51758">
    <property type="entry name" value="LETM1_RBD"/>
    <property type="match status" value="1"/>
</dbReference>
<dbReference type="InterPro" id="IPR033122">
    <property type="entry name" value="LETM1-like_RBD"/>
</dbReference>
<dbReference type="GeneID" id="100640117"/>
<evidence type="ECO:0000256" key="5">
    <source>
        <dbReference type="ARBA" id="ARBA00022449"/>
    </source>
</evidence>
<feature type="domain" description="EF-hand" evidence="21">
    <location>
        <begin position="633"/>
        <end position="668"/>
    </location>
</feature>
<feature type="coiled-coil region" evidence="19">
    <location>
        <begin position="454"/>
        <end position="482"/>
    </location>
</feature>
<evidence type="ECO:0000313" key="23">
    <source>
        <dbReference type="EnsemblMetazoa" id="XP_019852441.1"/>
    </source>
</evidence>
<keyword evidence="15 18" id="KW-0496">Mitochondrion</keyword>
<dbReference type="EnsemblMetazoa" id="XM_019996882.1">
    <property type="protein sequence ID" value="XP_019852441.1"/>
    <property type="gene ID" value="LOC100640117"/>
</dbReference>
<organism evidence="23 24">
    <name type="scientific">Amphimedon queenslandica</name>
    <name type="common">Sponge</name>
    <dbReference type="NCBI Taxonomy" id="400682"/>
    <lineage>
        <taxon>Eukaryota</taxon>
        <taxon>Metazoa</taxon>
        <taxon>Porifera</taxon>
        <taxon>Demospongiae</taxon>
        <taxon>Heteroscleromorpha</taxon>
        <taxon>Haplosclerida</taxon>
        <taxon>Niphatidae</taxon>
        <taxon>Amphimedon</taxon>
    </lineage>
</organism>
<proteinExistence type="inferred from homology"/>
<evidence type="ECO:0000259" key="22">
    <source>
        <dbReference type="PROSITE" id="PS51758"/>
    </source>
</evidence>
<evidence type="ECO:0000256" key="8">
    <source>
        <dbReference type="ARBA" id="ARBA00022723"/>
    </source>
</evidence>
<evidence type="ECO:0000256" key="10">
    <source>
        <dbReference type="ARBA" id="ARBA00022837"/>
    </source>
</evidence>
<dbReference type="Proteomes" id="UP000007879">
    <property type="component" value="Unassembled WGS sequence"/>
</dbReference>
<dbReference type="GO" id="GO:0005509">
    <property type="term" value="F:calcium ion binding"/>
    <property type="evidence" value="ECO:0007669"/>
    <property type="project" value="InterPro"/>
</dbReference>
<evidence type="ECO:0000256" key="3">
    <source>
        <dbReference type="ARBA" id="ARBA00020557"/>
    </source>
</evidence>
<dbReference type="KEGG" id="aqu:100640117"/>
<feature type="domain" description="Letm1 RBD" evidence="22">
    <location>
        <begin position="236"/>
        <end position="442"/>
    </location>
</feature>
<evidence type="ECO:0000256" key="16">
    <source>
        <dbReference type="ARBA" id="ARBA00023136"/>
    </source>
</evidence>
<keyword evidence="14" id="KW-0406">Ion transport</keyword>
<evidence type="ECO:0000256" key="6">
    <source>
        <dbReference type="ARBA" id="ARBA00022568"/>
    </source>
</evidence>
<comment type="subcellular location">
    <subcellularLocation>
        <location evidence="1">Mitochondrion inner membrane</location>
        <topology evidence="1">Single-pass membrane protein</topology>
    </subcellularLocation>
</comment>
<keyword evidence="6" id="KW-0109">Calcium transport</keyword>
<dbReference type="Gene3D" id="1.10.238.10">
    <property type="entry name" value="EF-hand"/>
    <property type="match status" value="1"/>
</dbReference>
<evidence type="ECO:0000256" key="1">
    <source>
        <dbReference type="ARBA" id="ARBA00004434"/>
    </source>
</evidence>
<dbReference type="RefSeq" id="XP_019852441.1">
    <property type="nucleotide sequence ID" value="XM_019996882.1"/>
</dbReference>
<dbReference type="PROSITE" id="PS50222">
    <property type="entry name" value="EF_HAND_2"/>
    <property type="match status" value="1"/>
</dbReference>
<evidence type="ECO:0000256" key="11">
    <source>
        <dbReference type="ARBA" id="ARBA00022946"/>
    </source>
</evidence>
<dbReference type="GO" id="GO:0043022">
    <property type="term" value="F:ribosome binding"/>
    <property type="evidence" value="ECO:0007669"/>
    <property type="project" value="InterPro"/>
</dbReference>
<dbReference type="GO" id="GO:0030003">
    <property type="term" value="P:intracellular monoatomic cation homeostasis"/>
    <property type="evidence" value="ECO:0007669"/>
    <property type="project" value="TreeGrafter"/>
</dbReference>
<evidence type="ECO:0000259" key="21">
    <source>
        <dbReference type="PROSITE" id="PS50222"/>
    </source>
</evidence>
<evidence type="ECO:0000256" key="13">
    <source>
        <dbReference type="ARBA" id="ARBA00023054"/>
    </source>
</evidence>
<reference evidence="23" key="2">
    <citation type="submission" date="2024-06" db="UniProtKB">
        <authorList>
            <consortium name="EnsemblMetazoa"/>
        </authorList>
    </citation>
    <scope>IDENTIFICATION</scope>
</reference>
<dbReference type="GO" id="GO:0015297">
    <property type="term" value="F:antiporter activity"/>
    <property type="evidence" value="ECO:0007669"/>
    <property type="project" value="UniProtKB-KW"/>
</dbReference>
<evidence type="ECO:0000256" key="2">
    <source>
        <dbReference type="ARBA" id="ARBA00009584"/>
    </source>
</evidence>
<dbReference type="Pfam" id="PF07766">
    <property type="entry name" value="LETM1_RBD"/>
    <property type="match status" value="1"/>
</dbReference>
<dbReference type="GO" id="GO:0005743">
    <property type="term" value="C:mitochondrial inner membrane"/>
    <property type="evidence" value="ECO:0007669"/>
    <property type="project" value="UniProtKB-SubCell"/>
</dbReference>
<dbReference type="AlphaFoldDB" id="A0AAN0J6T8"/>
<evidence type="ECO:0000256" key="14">
    <source>
        <dbReference type="ARBA" id="ARBA00023065"/>
    </source>
</evidence>
<keyword evidence="16 20" id="KW-0472">Membrane</keyword>
<evidence type="ECO:0000256" key="12">
    <source>
        <dbReference type="ARBA" id="ARBA00022989"/>
    </source>
</evidence>
<evidence type="ECO:0000256" key="9">
    <source>
        <dbReference type="ARBA" id="ARBA00022792"/>
    </source>
</evidence>
<accession>A0AAN0J6T8</accession>
<dbReference type="SUPFAM" id="SSF47473">
    <property type="entry name" value="EF-hand"/>
    <property type="match status" value="1"/>
</dbReference>
<keyword evidence="12 20" id="KW-1133">Transmembrane helix</keyword>
<dbReference type="Pfam" id="PF26561">
    <property type="entry name" value="LETM1_C"/>
    <property type="match status" value="1"/>
</dbReference>
<dbReference type="InterPro" id="IPR044202">
    <property type="entry name" value="LETM1/MDM38-like"/>
</dbReference>
<evidence type="ECO:0000256" key="17">
    <source>
        <dbReference type="ARBA" id="ARBA00031360"/>
    </source>
</evidence>